<dbReference type="GO" id="GO:0009366">
    <property type="term" value="C:enterobactin synthetase complex"/>
    <property type="evidence" value="ECO:0007669"/>
    <property type="project" value="TreeGrafter"/>
</dbReference>
<dbReference type="InterPro" id="IPR045851">
    <property type="entry name" value="AMP-bd_C_sf"/>
</dbReference>
<dbReference type="Pfam" id="PF13193">
    <property type="entry name" value="AMP-binding_C"/>
    <property type="match status" value="1"/>
</dbReference>
<sequence>MVRGRDEPDVAQWLPYDLTAQFDGLVPDRAELVMAALMVTLCRWTAASEVALAVADWRANSSDAPQVIRLHLDDRMTIGDFLRTVATARGAQATDEAVGGPVDLVVVSDHSDLRSAKIGFVTDVPDVAHGFVADLAAAVTELMSVDGALRDVRCIAPERRRILDSLAGAEVPAVAIDTMFLDQVSRHPHLVAVRDATVELTYEQLTQAADQHADSLWHAGVRPGATVLVATRRSVGEVVALLAIIRLGAAYSGFDDDAPPTRAQRIINKLAPAAAVVDAASTDHPGLRGLARVEVWRPGPDLGTCTGPTRPPVPTDPGRAAYVAFTSGSTGEPKGVVVPHKAVTRLALTTDLQMRPGDRVLRMAPLAFDASTYEIWVTLLAGATLEVYPAKLPSVGHLEAFLADREISVAWIPASLFRLIARSRPHAFAGLRQIVSGGEVVPHESTARMLDLHHGLVVTNGYGPTENTTFTTTHTVRSSAEVDGPLPIGRPIAGTRVFVLDRNARLVPPGAVGELYAAGVGLANGYLGDEHETTRRFEHFSPDVNERLYRTGDLVRLDPHGRLLFLGRADDQIKLDGHRIETGEISAALGRHPDVRDAVIVVAKRESKSVQLVAAVAMHPGADADPRSLRAYLSQILPSYMLPALWVVVEEIPLTRNGKVDAQILIDSALSA</sequence>
<evidence type="ECO:0000313" key="3">
    <source>
        <dbReference type="EMBL" id="OHV37983.1"/>
    </source>
</evidence>
<evidence type="ECO:0000259" key="1">
    <source>
        <dbReference type="Pfam" id="PF00501"/>
    </source>
</evidence>
<dbReference type="AlphaFoldDB" id="A0A1S1QTD9"/>
<evidence type="ECO:0000313" key="4">
    <source>
        <dbReference type="Proteomes" id="UP000179627"/>
    </source>
</evidence>
<evidence type="ECO:0008006" key="5">
    <source>
        <dbReference type="Google" id="ProtNLM"/>
    </source>
</evidence>
<dbReference type="Proteomes" id="UP000179627">
    <property type="component" value="Unassembled WGS sequence"/>
</dbReference>
<protein>
    <recommendedName>
        <fullName evidence="5">Amino acid adenylation domain-containing protein</fullName>
    </recommendedName>
</protein>
<organism evidence="3 4">
    <name type="scientific">Parafrankia colletiae</name>
    <dbReference type="NCBI Taxonomy" id="573497"/>
    <lineage>
        <taxon>Bacteria</taxon>
        <taxon>Bacillati</taxon>
        <taxon>Actinomycetota</taxon>
        <taxon>Actinomycetes</taxon>
        <taxon>Frankiales</taxon>
        <taxon>Frankiaceae</taxon>
        <taxon>Parafrankia</taxon>
    </lineage>
</organism>
<reference evidence="4" key="1">
    <citation type="submission" date="2016-07" db="EMBL/GenBank/DDBJ databases">
        <title>Sequence Frankia sp. strain CcI1.17.</title>
        <authorList>
            <person name="Ghodhbane-Gtari F."/>
            <person name="Swanson E."/>
            <person name="Gueddou A."/>
            <person name="Morris K."/>
            <person name="Hezbri K."/>
            <person name="Ktari A."/>
            <person name="Nouioui I."/>
            <person name="Abebe-Akele F."/>
            <person name="Simpson S."/>
            <person name="Thomas K."/>
            <person name="Gtari M."/>
            <person name="Tisa L.S."/>
            <person name="Hurst S."/>
        </authorList>
    </citation>
    <scope>NUCLEOTIDE SEQUENCE [LARGE SCALE GENOMIC DNA]</scope>
    <source>
        <strain evidence="4">Cc1.17</strain>
    </source>
</reference>
<dbReference type="PANTHER" id="PTHR45527">
    <property type="entry name" value="NONRIBOSOMAL PEPTIDE SYNTHETASE"/>
    <property type="match status" value="1"/>
</dbReference>
<dbReference type="Gene3D" id="3.40.50.980">
    <property type="match status" value="2"/>
</dbReference>
<dbReference type="GO" id="GO:0047527">
    <property type="term" value="F:2,3-dihydroxybenzoate-serine ligase activity"/>
    <property type="evidence" value="ECO:0007669"/>
    <property type="project" value="TreeGrafter"/>
</dbReference>
<dbReference type="InterPro" id="IPR025110">
    <property type="entry name" value="AMP-bd_C"/>
</dbReference>
<dbReference type="GO" id="GO:0043041">
    <property type="term" value="P:amino acid activation for nonribosomal peptide biosynthetic process"/>
    <property type="evidence" value="ECO:0007669"/>
    <property type="project" value="TreeGrafter"/>
</dbReference>
<proteinExistence type="predicted"/>
<comment type="caution">
    <text evidence="3">The sequence shown here is derived from an EMBL/GenBank/DDBJ whole genome shotgun (WGS) entry which is preliminary data.</text>
</comment>
<dbReference type="GO" id="GO:0005829">
    <property type="term" value="C:cytosol"/>
    <property type="evidence" value="ECO:0007669"/>
    <property type="project" value="TreeGrafter"/>
</dbReference>
<dbReference type="GO" id="GO:0009239">
    <property type="term" value="P:enterobactin biosynthetic process"/>
    <property type="evidence" value="ECO:0007669"/>
    <property type="project" value="TreeGrafter"/>
</dbReference>
<feature type="domain" description="AMP-binding enzyme C-terminal" evidence="2">
    <location>
        <begin position="584"/>
        <end position="659"/>
    </location>
</feature>
<feature type="domain" description="AMP-dependent synthetase/ligase" evidence="1">
    <location>
        <begin position="182"/>
        <end position="527"/>
    </location>
</feature>
<dbReference type="Gene3D" id="3.30.300.30">
    <property type="match status" value="1"/>
</dbReference>
<dbReference type="PROSITE" id="PS00455">
    <property type="entry name" value="AMP_BINDING"/>
    <property type="match status" value="1"/>
</dbReference>
<accession>A0A1S1QTD9</accession>
<name>A0A1S1QTD9_9ACTN</name>
<dbReference type="EMBL" id="MBLM01000110">
    <property type="protein sequence ID" value="OHV37983.1"/>
    <property type="molecule type" value="Genomic_DNA"/>
</dbReference>
<dbReference type="InterPro" id="IPR020845">
    <property type="entry name" value="AMP-binding_CS"/>
</dbReference>
<keyword evidence="4" id="KW-1185">Reference proteome</keyword>
<dbReference type="InterPro" id="IPR010071">
    <property type="entry name" value="AA_adenyl_dom"/>
</dbReference>
<gene>
    <name evidence="3" type="ORF">CC117_16050</name>
</gene>
<dbReference type="Gene3D" id="2.30.38.10">
    <property type="entry name" value="Luciferase, Domain 3"/>
    <property type="match status" value="1"/>
</dbReference>
<dbReference type="InterPro" id="IPR000873">
    <property type="entry name" value="AMP-dep_synth/lig_dom"/>
</dbReference>
<dbReference type="GO" id="GO:0031177">
    <property type="term" value="F:phosphopantetheine binding"/>
    <property type="evidence" value="ECO:0007669"/>
    <property type="project" value="TreeGrafter"/>
</dbReference>
<dbReference type="Pfam" id="PF00501">
    <property type="entry name" value="AMP-binding"/>
    <property type="match status" value="1"/>
</dbReference>
<dbReference type="PANTHER" id="PTHR45527:SF1">
    <property type="entry name" value="FATTY ACID SYNTHASE"/>
    <property type="match status" value="1"/>
</dbReference>
<dbReference type="NCBIfam" id="TIGR01733">
    <property type="entry name" value="AA-adenyl-dom"/>
    <property type="match status" value="1"/>
</dbReference>
<dbReference type="SUPFAM" id="SSF56801">
    <property type="entry name" value="Acetyl-CoA synthetase-like"/>
    <property type="match status" value="1"/>
</dbReference>
<evidence type="ECO:0000259" key="2">
    <source>
        <dbReference type="Pfam" id="PF13193"/>
    </source>
</evidence>